<organism evidence="2 3">
    <name type="scientific">Amycolatopsis thermophila</name>
    <dbReference type="NCBI Taxonomy" id="206084"/>
    <lineage>
        <taxon>Bacteria</taxon>
        <taxon>Bacillati</taxon>
        <taxon>Actinomycetota</taxon>
        <taxon>Actinomycetes</taxon>
        <taxon>Pseudonocardiales</taxon>
        <taxon>Pseudonocardiaceae</taxon>
        <taxon>Amycolatopsis</taxon>
    </lineage>
</organism>
<keyword evidence="1" id="KW-0812">Transmembrane</keyword>
<dbReference type="RefSeq" id="WP_306990632.1">
    <property type="nucleotide sequence ID" value="NZ_JAUSUT010000001.1"/>
</dbReference>
<keyword evidence="1" id="KW-1133">Transmembrane helix</keyword>
<sequence>MLGIIATWIGAVLGITVLLVMAFGAFVLDFEDALAEHRRSRRRRIDAVVPDSPAAVP</sequence>
<keyword evidence="3" id="KW-1185">Reference proteome</keyword>
<feature type="transmembrane region" description="Helical" evidence="1">
    <location>
        <begin position="6"/>
        <end position="30"/>
    </location>
</feature>
<keyword evidence="1" id="KW-0472">Membrane</keyword>
<evidence type="ECO:0000313" key="3">
    <source>
        <dbReference type="Proteomes" id="UP001229651"/>
    </source>
</evidence>
<name>A0ABU0ERW1_9PSEU</name>
<gene>
    <name evidence="2" type="ORF">FB470_002014</name>
</gene>
<evidence type="ECO:0000313" key="2">
    <source>
        <dbReference type="EMBL" id="MDQ0378020.1"/>
    </source>
</evidence>
<accession>A0ABU0ERW1</accession>
<protein>
    <submittedName>
        <fullName evidence="2">Uncharacterized protein</fullName>
    </submittedName>
</protein>
<reference evidence="2 3" key="1">
    <citation type="submission" date="2023-07" db="EMBL/GenBank/DDBJ databases">
        <title>Sequencing the genomes of 1000 actinobacteria strains.</title>
        <authorList>
            <person name="Klenk H.-P."/>
        </authorList>
    </citation>
    <scope>NUCLEOTIDE SEQUENCE [LARGE SCALE GENOMIC DNA]</scope>
    <source>
        <strain evidence="2 3">DSM 45805</strain>
    </source>
</reference>
<proteinExistence type="predicted"/>
<comment type="caution">
    <text evidence="2">The sequence shown here is derived from an EMBL/GenBank/DDBJ whole genome shotgun (WGS) entry which is preliminary data.</text>
</comment>
<dbReference type="EMBL" id="JAUSUT010000001">
    <property type="protein sequence ID" value="MDQ0378020.1"/>
    <property type="molecule type" value="Genomic_DNA"/>
</dbReference>
<evidence type="ECO:0000256" key="1">
    <source>
        <dbReference type="SAM" id="Phobius"/>
    </source>
</evidence>
<dbReference type="Proteomes" id="UP001229651">
    <property type="component" value="Unassembled WGS sequence"/>
</dbReference>